<dbReference type="GO" id="GO:0030638">
    <property type="term" value="P:polyketide metabolic process"/>
    <property type="evidence" value="ECO:0007669"/>
    <property type="project" value="InterPro"/>
</dbReference>
<dbReference type="Proteomes" id="UP000315783">
    <property type="component" value="Unassembled WGS sequence"/>
</dbReference>
<name>A0A545W9Q5_9HYPO</name>
<dbReference type="SUPFAM" id="SSF54427">
    <property type="entry name" value="NTF2-like"/>
    <property type="match status" value="2"/>
</dbReference>
<keyword evidence="3" id="KW-1185">Reference proteome</keyword>
<dbReference type="PANTHER" id="PTHR38436:SF1">
    <property type="entry name" value="ESTER CYCLASE"/>
    <property type="match status" value="1"/>
</dbReference>
<dbReference type="InterPro" id="IPR032710">
    <property type="entry name" value="NTF2-like_dom_sf"/>
</dbReference>
<gene>
    <name evidence="2" type="ORF">IF1G_01904</name>
</gene>
<dbReference type="EMBL" id="SPUK01000002">
    <property type="protein sequence ID" value="TQV99689.1"/>
    <property type="molecule type" value="Genomic_DNA"/>
</dbReference>
<evidence type="ECO:0000313" key="3">
    <source>
        <dbReference type="Proteomes" id="UP000315783"/>
    </source>
</evidence>
<evidence type="ECO:0000313" key="2">
    <source>
        <dbReference type="EMBL" id="TQV99689.1"/>
    </source>
</evidence>
<dbReference type="AlphaFoldDB" id="A0A545W9Q5"/>
<proteinExistence type="predicted"/>
<reference evidence="2 3" key="1">
    <citation type="journal article" date="2019" name="Appl. Microbiol. Biotechnol.">
        <title>Genome sequence of Isaria javanica and comparative genome analysis insights into family S53 peptidase evolution in fungal entomopathogens.</title>
        <authorList>
            <person name="Lin R."/>
            <person name="Zhang X."/>
            <person name="Xin B."/>
            <person name="Zou M."/>
            <person name="Gao Y."/>
            <person name="Qin F."/>
            <person name="Hu Q."/>
            <person name="Xie B."/>
            <person name="Cheng X."/>
        </authorList>
    </citation>
    <scope>NUCLEOTIDE SEQUENCE [LARGE SCALE GENOMIC DNA]</scope>
    <source>
        <strain evidence="2 3">IJ1G</strain>
    </source>
</reference>
<dbReference type="Gene3D" id="3.10.450.50">
    <property type="match status" value="2"/>
</dbReference>
<dbReference type="InterPro" id="IPR009959">
    <property type="entry name" value="Cyclase_SnoaL-like"/>
</dbReference>
<organism evidence="2 3">
    <name type="scientific">Cordyceps javanica</name>
    <dbReference type="NCBI Taxonomy" id="43265"/>
    <lineage>
        <taxon>Eukaryota</taxon>
        <taxon>Fungi</taxon>
        <taxon>Dikarya</taxon>
        <taxon>Ascomycota</taxon>
        <taxon>Pezizomycotina</taxon>
        <taxon>Sordariomycetes</taxon>
        <taxon>Hypocreomycetidae</taxon>
        <taxon>Hypocreales</taxon>
        <taxon>Cordycipitaceae</taxon>
        <taxon>Cordyceps</taxon>
    </lineage>
</organism>
<dbReference type="Pfam" id="PF07366">
    <property type="entry name" value="SnoaL"/>
    <property type="match status" value="1"/>
</dbReference>
<feature type="region of interest" description="Disordered" evidence="1">
    <location>
        <begin position="18"/>
        <end position="40"/>
    </location>
</feature>
<dbReference type="OrthoDB" id="3429435at2759"/>
<accession>A0A545W9Q5</accession>
<sequence length="409" mass="46120">MSTTSKMENLSLAMQKGSLANGNHSPGVQSPSHGTADDNSDGVVLQVERNDYAEVAPSDRKRAQSMDGFDECYTDIVDYIVRCTHKIWDERDIGLIYTHYTHNCILYGTMGTIYDRETIVRDTIQRLVSFPERRGMATQVLWSGNDKKGFYTSHLVTGHSRHTQYGHFGPPTGKTFTSRTIADCMIYKNKIYREWVVADNMAIVKQLGLDPHTLALEAAKGLFDRNLESVDIGENRRIIGQQLPESEVDTSIAENDVEAETLSWLHEVWNRRMFGQINKVYAKNAQYHGPKMVELYGSAAVLHQHLALLGSIPDGVYTPQHICSNPCDEGGVKVAVRWIIEGHFLGHGILNELGQPKGQRLQVMGMTHYHYKNGKIVDEWNVYDELSLLTQIKLAQLVESKRVNNKVAE</sequence>
<evidence type="ECO:0000256" key="1">
    <source>
        <dbReference type="SAM" id="MobiDB-lite"/>
    </source>
</evidence>
<feature type="compositionally biased region" description="Polar residues" evidence="1">
    <location>
        <begin position="18"/>
        <end position="33"/>
    </location>
</feature>
<comment type="caution">
    <text evidence="2">The sequence shown here is derived from an EMBL/GenBank/DDBJ whole genome shotgun (WGS) entry which is preliminary data.</text>
</comment>
<dbReference type="PANTHER" id="PTHR38436">
    <property type="entry name" value="POLYKETIDE CYCLASE SNOAL-LIKE DOMAIN"/>
    <property type="match status" value="1"/>
</dbReference>
<protein>
    <submittedName>
        <fullName evidence="2">SnoaL-like polyketide cyclase protein</fullName>
    </submittedName>
</protein>